<organism evidence="2 3">
    <name type="scientific">Spirosoma telluris</name>
    <dbReference type="NCBI Taxonomy" id="2183553"/>
    <lineage>
        <taxon>Bacteria</taxon>
        <taxon>Pseudomonadati</taxon>
        <taxon>Bacteroidota</taxon>
        <taxon>Cytophagia</taxon>
        <taxon>Cytophagales</taxon>
        <taxon>Cytophagaceae</taxon>
        <taxon>Spirosoma</taxon>
    </lineage>
</organism>
<dbReference type="RefSeq" id="WP_111340848.1">
    <property type="nucleotide sequence ID" value="NZ_QLII01000001.1"/>
</dbReference>
<dbReference type="OrthoDB" id="5149141at2"/>
<dbReference type="Proteomes" id="UP000249016">
    <property type="component" value="Unassembled WGS sequence"/>
</dbReference>
<dbReference type="Gene3D" id="3.40.50.11530">
    <property type="match status" value="1"/>
</dbReference>
<dbReference type="Pfam" id="PF08357">
    <property type="entry name" value="SEFIR"/>
    <property type="match status" value="1"/>
</dbReference>
<dbReference type="AlphaFoldDB" id="A0A327NJ73"/>
<dbReference type="InterPro" id="IPR013568">
    <property type="entry name" value="SEFIR_dom"/>
</dbReference>
<evidence type="ECO:0000313" key="3">
    <source>
        <dbReference type="Proteomes" id="UP000249016"/>
    </source>
</evidence>
<dbReference type="PROSITE" id="PS51534">
    <property type="entry name" value="SEFIR"/>
    <property type="match status" value="1"/>
</dbReference>
<sequence>MLSDHQHAIFVTYAWDNQEHQDKVFHFVNFLRDPKGYDARMDKLVSQQETAISFQKMMHRAMTDYNKVIIVLSPKYKQRAHAFEGGVGTEYSMIINDIDTYPNKYILVSFSGRGDDVVPLSFASRDIIDLSNFGNEREWNRLIAKLNDTDLFDFVKVAEVRAEAIKQTPVLAPKSPEVVIKKLTYHITVGAVWRPI</sequence>
<keyword evidence="3" id="KW-1185">Reference proteome</keyword>
<protein>
    <recommendedName>
        <fullName evidence="1">SEFIR domain-containing protein</fullName>
    </recommendedName>
</protein>
<dbReference type="EMBL" id="QLII01000001">
    <property type="protein sequence ID" value="RAI73974.1"/>
    <property type="molecule type" value="Genomic_DNA"/>
</dbReference>
<name>A0A327NJ73_9BACT</name>
<evidence type="ECO:0000313" key="2">
    <source>
        <dbReference type="EMBL" id="RAI73974.1"/>
    </source>
</evidence>
<evidence type="ECO:0000259" key="1">
    <source>
        <dbReference type="PROSITE" id="PS51534"/>
    </source>
</evidence>
<gene>
    <name evidence="2" type="ORF">HMF3257_05680</name>
</gene>
<feature type="domain" description="SEFIR" evidence="1">
    <location>
        <begin position="6"/>
        <end position="139"/>
    </location>
</feature>
<comment type="caution">
    <text evidence="2">The sequence shown here is derived from an EMBL/GenBank/DDBJ whole genome shotgun (WGS) entry which is preliminary data.</text>
</comment>
<accession>A0A327NJ73</accession>
<proteinExistence type="predicted"/>
<reference evidence="2 3" key="1">
    <citation type="submission" date="2018-06" db="EMBL/GenBank/DDBJ databases">
        <title>Spirosoma sp. HMF3257 Genome sequencing and assembly.</title>
        <authorList>
            <person name="Kang H."/>
            <person name="Cha I."/>
            <person name="Kim H."/>
            <person name="Kang J."/>
            <person name="Joh K."/>
        </authorList>
    </citation>
    <scope>NUCLEOTIDE SEQUENCE [LARGE SCALE GENOMIC DNA]</scope>
    <source>
        <strain evidence="2 3">HMF3257</strain>
    </source>
</reference>